<accession>A0A4C1SUZ0</accession>
<evidence type="ECO:0000313" key="2">
    <source>
        <dbReference type="Proteomes" id="UP000299102"/>
    </source>
</evidence>
<keyword evidence="2" id="KW-1185">Reference proteome</keyword>
<reference evidence="1 2" key="1">
    <citation type="journal article" date="2019" name="Commun. Biol.">
        <title>The bagworm genome reveals a unique fibroin gene that provides high tensile strength.</title>
        <authorList>
            <person name="Kono N."/>
            <person name="Nakamura H."/>
            <person name="Ohtoshi R."/>
            <person name="Tomita M."/>
            <person name="Numata K."/>
            <person name="Arakawa K."/>
        </authorList>
    </citation>
    <scope>NUCLEOTIDE SEQUENCE [LARGE SCALE GENOMIC DNA]</scope>
</reference>
<sequence>MNLTRDDFHTMIIYDDFRCPLSRQESYNGLMLAFYDEVESLYDWFKEFKRDRTNLASDPPEGHFSTATTEGSISSVQLMVEIDKRVTY</sequence>
<organism evidence="1 2">
    <name type="scientific">Eumeta variegata</name>
    <name type="common">Bagworm moth</name>
    <name type="synonym">Eumeta japonica</name>
    <dbReference type="NCBI Taxonomy" id="151549"/>
    <lineage>
        <taxon>Eukaryota</taxon>
        <taxon>Metazoa</taxon>
        <taxon>Ecdysozoa</taxon>
        <taxon>Arthropoda</taxon>
        <taxon>Hexapoda</taxon>
        <taxon>Insecta</taxon>
        <taxon>Pterygota</taxon>
        <taxon>Neoptera</taxon>
        <taxon>Endopterygota</taxon>
        <taxon>Lepidoptera</taxon>
        <taxon>Glossata</taxon>
        <taxon>Ditrysia</taxon>
        <taxon>Tineoidea</taxon>
        <taxon>Psychidae</taxon>
        <taxon>Oiketicinae</taxon>
        <taxon>Eumeta</taxon>
    </lineage>
</organism>
<dbReference type="EMBL" id="BGZK01000019">
    <property type="protein sequence ID" value="GBP05704.1"/>
    <property type="molecule type" value="Genomic_DNA"/>
</dbReference>
<dbReference type="OrthoDB" id="10017160at2759"/>
<gene>
    <name evidence="1" type="ORF">EVAR_5045_1</name>
</gene>
<dbReference type="Proteomes" id="UP000299102">
    <property type="component" value="Unassembled WGS sequence"/>
</dbReference>
<dbReference type="AlphaFoldDB" id="A0A4C1SUZ0"/>
<proteinExistence type="predicted"/>
<evidence type="ECO:0000313" key="1">
    <source>
        <dbReference type="EMBL" id="GBP05704.1"/>
    </source>
</evidence>
<name>A0A4C1SUZ0_EUMVA</name>
<evidence type="ECO:0008006" key="3">
    <source>
        <dbReference type="Google" id="ProtNLM"/>
    </source>
</evidence>
<protein>
    <recommendedName>
        <fullName evidence="3">Mariner Mos1 transposase</fullName>
    </recommendedName>
</protein>
<comment type="caution">
    <text evidence="1">The sequence shown here is derived from an EMBL/GenBank/DDBJ whole genome shotgun (WGS) entry which is preliminary data.</text>
</comment>